<dbReference type="Pfam" id="PF00156">
    <property type="entry name" value="Pribosyltran"/>
    <property type="match status" value="1"/>
</dbReference>
<dbReference type="PANTHER" id="PTHR47505:SF1">
    <property type="entry name" value="DNA UTILIZATION PROTEIN YHGH"/>
    <property type="match status" value="1"/>
</dbReference>
<feature type="domain" description="Phosphoribosyltransferase" evidence="2">
    <location>
        <begin position="118"/>
        <end position="204"/>
    </location>
</feature>
<accession>A0A6J4L2X9</accession>
<dbReference type="SUPFAM" id="SSF53271">
    <property type="entry name" value="PRTase-like"/>
    <property type="match status" value="1"/>
</dbReference>
<dbReference type="EMBL" id="CADCUE010000069">
    <property type="protein sequence ID" value="CAA9322608.1"/>
    <property type="molecule type" value="Genomic_DNA"/>
</dbReference>
<dbReference type="Gene3D" id="3.40.50.2020">
    <property type="match status" value="1"/>
</dbReference>
<protein>
    <submittedName>
        <fullName evidence="3">Competence protein F homolog, phosphoribosyltransferase domain protein YhgH required for utilization of DNA as sole source of carbon and energy</fullName>
    </submittedName>
</protein>
<dbReference type="InterPro" id="IPR000836">
    <property type="entry name" value="PRTase_dom"/>
</dbReference>
<proteinExistence type="inferred from homology"/>
<comment type="similarity">
    <text evidence="1">Belongs to the ComF/GntX family.</text>
</comment>
<keyword evidence="3" id="KW-0808">Transferase</keyword>
<organism evidence="3">
    <name type="scientific">uncultured Frankineae bacterium</name>
    <dbReference type="NCBI Taxonomy" id="437475"/>
    <lineage>
        <taxon>Bacteria</taxon>
        <taxon>Bacillati</taxon>
        <taxon>Actinomycetota</taxon>
        <taxon>Actinomycetes</taxon>
        <taxon>Frankiales</taxon>
        <taxon>environmental samples</taxon>
    </lineage>
</organism>
<dbReference type="InterPro" id="IPR051910">
    <property type="entry name" value="ComF/GntX_DNA_util-trans"/>
</dbReference>
<sequence length="214" mass="22085">MLADLLDLVLPRDCAGCAEPGRTLCGRCARELRRPAFAHRPCPAPAGLPDLTAAAAYDGVVRSVLIAHKERGRVGLAGPLGRALAEAVRLHGPGAVLVPVPSAASAVRARGHDHARRVAAQAGRQLGVRTAAVLVQSRAVDDQSGLDAGERRANLSGALTARRPVPGLDVVVVDDLVTTGATLAEAARALDAAGARVRGAAVVAATLRWSQRRR</sequence>
<dbReference type="PANTHER" id="PTHR47505">
    <property type="entry name" value="DNA UTILIZATION PROTEIN YHGH"/>
    <property type="match status" value="1"/>
</dbReference>
<name>A0A6J4L2X9_9ACTN</name>
<evidence type="ECO:0000313" key="3">
    <source>
        <dbReference type="EMBL" id="CAA9322608.1"/>
    </source>
</evidence>
<gene>
    <name evidence="3" type="ORF">AVDCRST_MAG16-880</name>
</gene>
<evidence type="ECO:0000256" key="1">
    <source>
        <dbReference type="ARBA" id="ARBA00008007"/>
    </source>
</evidence>
<dbReference type="GO" id="GO:0016757">
    <property type="term" value="F:glycosyltransferase activity"/>
    <property type="evidence" value="ECO:0007669"/>
    <property type="project" value="UniProtKB-KW"/>
</dbReference>
<evidence type="ECO:0000259" key="2">
    <source>
        <dbReference type="Pfam" id="PF00156"/>
    </source>
</evidence>
<dbReference type="InterPro" id="IPR029057">
    <property type="entry name" value="PRTase-like"/>
</dbReference>
<reference evidence="3" key="1">
    <citation type="submission" date="2020-02" db="EMBL/GenBank/DDBJ databases">
        <authorList>
            <person name="Meier V. D."/>
        </authorList>
    </citation>
    <scope>NUCLEOTIDE SEQUENCE</scope>
    <source>
        <strain evidence="3">AVDCRST_MAG16</strain>
    </source>
</reference>
<dbReference type="AlphaFoldDB" id="A0A6J4L2X9"/>
<keyword evidence="3" id="KW-0328">Glycosyltransferase</keyword>